<dbReference type="InterPro" id="IPR013159">
    <property type="entry name" value="DnaA_C"/>
</dbReference>
<feature type="domain" description="Chromosomal replication initiator DnaA C-terminal" evidence="1">
    <location>
        <begin position="28"/>
        <end position="96"/>
    </location>
</feature>
<dbReference type="GO" id="GO:0006275">
    <property type="term" value="P:regulation of DNA replication"/>
    <property type="evidence" value="ECO:0007669"/>
    <property type="project" value="InterPro"/>
</dbReference>
<dbReference type="InterPro" id="IPR010921">
    <property type="entry name" value="Trp_repressor/repl_initiator"/>
</dbReference>
<gene>
    <name evidence="2" type="ORF">S03H2_45487</name>
</gene>
<dbReference type="EMBL" id="BARU01028503">
    <property type="protein sequence ID" value="GAH71400.1"/>
    <property type="molecule type" value="Genomic_DNA"/>
</dbReference>
<proteinExistence type="predicted"/>
<dbReference type="GO" id="GO:0043565">
    <property type="term" value="F:sequence-specific DNA binding"/>
    <property type="evidence" value="ECO:0007669"/>
    <property type="project" value="InterPro"/>
</dbReference>
<dbReference type="GO" id="GO:0006270">
    <property type="term" value="P:DNA replication initiation"/>
    <property type="evidence" value="ECO:0007669"/>
    <property type="project" value="InterPro"/>
</dbReference>
<comment type="caution">
    <text evidence="2">The sequence shown here is derived from an EMBL/GenBank/DDBJ whole genome shotgun (WGS) entry which is preliminary data.</text>
</comment>
<name>X1IQ76_9ZZZZ</name>
<accession>X1IQ76</accession>
<dbReference type="GO" id="GO:0005524">
    <property type="term" value="F:ATP binding"/>
    <property type="evidence" value="ECO:0007669"/>
    <property type="project" value="InterPro"/>
</dbReference>
<dbReference type="Gene3D" id="1.10.1750.10">
    <property type="match status" value="1"/>
</dbReference>
<reference evidence="2" key="1">
    <citation type="journal article" date="2014" name="Front. Microbiol.">
        <title>High frequency of phylogenetically diverse reductive dehalogenase-homologous genes in deep subseafloor sedimentary metagenomes.</title>
        <authorList>
            <person name="Kawai M."/>
            <person name="Futagami T."/>
            <person name="Toyoda A."/>
            <person name="Takaki Y."/>
            <person name="Nishi S."/>
            <person name="Hori S."/>
            <person name="Arai W."/>
            <person name="Tsubouchi T."/>
            <person name="Morono Y."/>
            <person name="Uchiyama I."/>
            <person name="Ito T."/>
            <person name="Fujiyama A."/>
            <person name="Inagaki F."/>
            <person name="Takami H."/>
        </authorList>
    </citation>
    <scope>NUCLEOTIDE SEQUENCE</scope>
    <source>
        <strain evidence="2">Expedition CK06-06</strain>
    </source>
</reference>
<dbReference type="SMART" id="SM00760">
    <property type="entry name" value="Bac_DnaA_C"/>
    <property type="match status" value="1"/>
</dbReference>
<sequence length="111" mass="12472">MSFYFTGVNKALRKAGKDWEERKTNKISLTELIAKVASRLDLKEESILSASRRRDISEARSIISYLAINDMGYSASEVGRVLSINRENAGRGAARGKKVLDKYEDLKDICN</sequence>
<dbReference type="SUPFAM" id="SSF48295">
    <property type="entry name" value="TrpR-like"/>
    <property type="match status" value="1"/>
</dbReference>
<evidence type="ECO:0000259" key="1">
    <source>
        <dbReference type="SMART" id="SM00760"/>
    </source>
</evidence>
<dbReference type="Pfam" id="PF08299">
    <property type="entry name" value="Bac_DnaA_C"/>
    <property type="match status" value="1"/>
</dbReference>
<evidence type="ECO:0000313" key="2">
    <source>
        <dbReference type="EMBL" id="GAH71400.1"/>
    </source>
</evidence>
<organism evidence="2">
    <name type="scientific">marine sediment metagenome</name>
    <dbReference type="NCBI Taxonomy" id="412755"/>
    <lineage>
        <taxon>unclassified sequences</taxon>
        <taxon>metagenomes</taxon>
        <taxon>ecological metagenomes</taxon>
    </lineage>
</organism>
<dbReference type="AlphaFoldDB" id="X1IQ76"/>
<protein>
    <recommendedName>
        <fullName evidence="1">Chromosomal replication initiator DnaA C-terminal domain-containing protein</fullName>
    </recommendedName>
</protein>